<comment type="caution">
    <text evidence="10">The sequence shown here is derived from an EMBL/GenBank/DDBJ whole genome shotgun (WGS) entry which is preliminary data.</text>
</comment>
<dbReference type="GO" id="GO:0005886">
    <property type="term" value="C:plasma membrane"/>
    <property type="evidence" value="ECO:0007669"/>
    <property type="project" value="UniProtKB-SubCell"/>
</dbReference>
<evidence type="ECO:0000256" key="3">
    <source>
        <dbReference type="ARBA" id="ARBA00022692"/>
    </source>
</evidence>
<evidence type="ECO:0000256" key="1">
    <source>
        <dbReference type="ARBA" id="ARBA00004651"/>
    </source>
</evidence>
<feature type="transmembrane region" description="Helical" evidence="7">
    <location>
        <begin position="190"/>
        <end position="213"/>
    </location>
</feature>
<evidence type="ECO:0000313" key="11">
    <source>
        <dbReference type="Proteomes" id="UP000649739"/>
    </source>
</evidence>
<keyword evidence="3 7" id="KW-0812">Transmembrane</keyword>
<keyword evidence="11" id="KW-1185">Reference proteome</keyword>
<proteinExistence type="predicted"/>
<feature type="compositionally biased region" description="Low complexity" evidence="6">
    <location>
        <begin position="80"/>
        <end position="91"/>
    </location>
</feature>
<evidence type="ECO:0000313" key="10">
    <source>
        <dbReference type="EMBL" id="GGJ97862.1"/>
    </source>
</evidence>
<feature type="compositionally biased region" description="Pro residues" evidence="6">
    <location>
        <begin position="61"/>
        <end position="79"/>
    </location>
</feature>
<dbReference type="PANTHER" id="PTHR36115">
    <property type="entry name" value="PROLINE-RICH ANTIGEN HOMOLOG-RELATED"/>
    <property type="match status" value="1"/>
</dbReference>
<evidence type="ECO:0000256" key="2">
    <source>
        <dbReference type="ARBA" id="ARBA00022475"/>
    </source>
</evidence>
<keyword evidence="2" id="KW-1003">Cell membrane</keyword>
<accession>A0A8J3BCI8</accession>
<name>A0A8J3BCI8_9ACTN</name>
<evidence type="ECO:0000256" key="5">
    <source>
        <dbReference type="ARBA" id="ARBA00023136"/>
    </source>
</evidence>
<feature type="region of interest" description="Disordered" evidence="6">
    <location>
        <begin position="1"/>
        <end position="167"/>
    </location>
</feature>
<dbReference type="InterPro" id="IPR051791">
    <property type="entry name" value="Pra-immunoreactive"/>
</dbReference>
<reference evidence="10" key="1">
    <citation type="journal article" date="2014" name="Int. J. Syst. Evol. Microbiol.">
        <title>Complete genome sequence of Corynebacterium casei LMG S-19264T (=DSM 44701T), isolated from a smear-ripened cheese.</title>
        <authorList>
            <consortium name="US DOE Joint Genome Institute (JGI-PGF)"/>
            <person name="Walter F."/>
            <person name="Albersmeier A."/>
            <person name="Kalinowski J."/>
            <person name="Ruckert C."/>
        </authorList>
    </citation>
    <scope>NUCLEOTIDE SEQUENCE</scope>
    <source>
        <strain evidence="10">JCM 3090</strain>
    </source>
</reference>
<feature type="compositionally biased region" description="Low complexity" evidence="6">
    <location>
        <begin position="130"/>
        <end position="148"/>
    </location>
</feature>
<keyword evidence="4 7" id="KW-1133">Transmembrane helix</keyword>
<feature type="compositionally biased region" description="Pro residues" evidence="6">
    <location>
        <begin position="34"/>
        <end position="49"/>
    </location>
</feature>
<dbReference type="InterPro" id="IPR010432">
    <property type="entry name" value="RDD"/>
</dbReference>
<evidence type="ECO:0000256" key="4">
    <source>
        <dbReference type="ARBA" id="ARBA00022989"/>
    </source>
</evidence>
<evidence type="ECO:0000259" key="8">
    <source>
        <dbReference type="Pfam" id="PF06271"/>
    </source>
</evidence>
<reference evidence="10" key="2">
    <citation type="submission" date="2020-09" db="EMBL/GenBank/DDBJ databases">
        <authorList>
            <person name="Sun Q."/>
            <person name="Ohkuma M."/>
        </authorList>
    </citation>
    <scope>NUCLEOTIDE SEQUENCE</scope>
    <source>
        <strain evidence="10">JCM 3090</strain>
    </source>
</reference>
<feature type="compositionally biased region" description="Gly residues" evidence="6">
    <location>
        <begin position="150"/>
        <end position="159"/>
    </location>
</feature>
<feature type="domain" description="RDD" evidence="8">
    <location>
        <begin position="183"/>
        <end position="343"/>
    </location>
</feature>
<dbReference type="Pfam" id="PF10708">
    <property type="entry name" value="DUF2510"/>
    <property type="match status" value="1"/>
</dbReference>
<sequence length="369" mass="37336">MSLPPGWYPDPADRSTQRYWDGEGWLGAPLPVAATPPPGPPPADPPATPDGPAAGGGWLTGPPPAPATQPSPGPPPGSGAPPAAGPGAPTGAVGGPGGAHQNPSAAWPDHQGAPRPGPANPGHPAPADPGHPASGGPDHPVPGGVPTGLPGPGQPGHGQPGPYPGVPAYRGPLPPAIVHGLPVAPLGARFVARVIDVGAVGMLALVVNSWFLYRAGELLIPIWREVIAASQRGDVYRAPPPPELDTYLMLILGITTALWAAYEIPALAFGNRTLGKRLAGIQVVRLDRAGPIGVGRALLRWNPLGLATLLWCCGCLGPVLQFIDCVAVLYNRPLRQALHDRAAMTVVVATPRTPAAGDPAGARPTGDTP</sequence>
<dbReference type="PANTHER" id="PTHR36115:SF4">
    <property type="entry name" value="MEMBRANE PROTEIN"/>
    <property type="match status" value="1"/>
</dbReference>
<dbReference type="InterPro" id="IPR018929">
    <property type="entry name" value="DUF2510"/>
</dbReference>
<evidence type="ECO:0000256" key="6">
    <source>
        <dbReference type="SAM" id="MobiDB-lite"/>
    </source>
</evidence>
<dbReference type="EMBL" id="BMQB01000006">
    <property type="protein sequence ID" value="GGJ97862.1"/>
    <property type="molecule type" value="Genomic_DNA"/>
</dbReference>
<evidence type="ECO:0008006" key="12">
    <source>
        <dbReference type="Google" id="ProtNLM"/>
    </source>
</evidence>
<organism evidence="10 11">
    <name type="scientific">Pilimelia anulata</name>
    <dbReference type="NCBI Taxonomy" id="53371"/>
    <lineage>
        <taxon>Bacteria</taxon>
        <taxon>Bacillati</taxon>
        <taxon>Actinomycetota</taxon>
        <taxon>Actinomycetes</taxon>
        <taxon>Micromonosporales</taxon>
        <taxon>Micromonosporaceae</taxon>
        <taxon>Pilimelia</taxon>
    </lineage>
</organism>
<feature type="transmembrane region" description="Helical" evidence="7">
    <location>
        <begin position="247"/>
        <end position="269"/>
    </location>
</feature>
<evidence type="ECO:0000256" key="7">
    <source>
        <dbReference type="SAM" id="Phobius"/>
    </source>
</evidence>
<dbReference type="RefSeq" id="WP_189170766.1">
    <property type="nucleotide sequence ID" value="NZ_BMQB01000006.1"/>
</dbReference>
<comment type="subcellular location">
    <subcellularLocation>
        <location evidence="1">Cell membrane</location>
        <topology evidence="1">Multi-pass membrane protein</topology>
    </subcellularLocation>
</comment>
<feature type="domain" description="DUF2510" evidence="9">
    <location>
        <begin position="5"/>
        <end position="37"/>
    </location>
</feature>
<gene>
    <name evidence="10" type="ORF">GCM10010123_29930</name>
</gene>
<dbReference type="Proteomes" id="UP000649739">
    <property type="component" value="Unassembled WGS sequence"/>
</dbReference>
<evidence type="ECO:0000259" key="9">
    <source>
        <dbReference type="Pfam" id="PF10708"/>
    </source>
</evidence>
<protein>
    <recommendedName>
        <fullName evidence="12">RDD family protein</fullName>
    </recommendedName>
</protein>
<dbReference type="Pfam" id="PF06271">
    <property type="entry name" value="RDD"/>
    <property type="match status" value="1"/>
</dbReference>
<keyword evidence="5 7" id="KW-0472">Membrane</keyword>
<feature type="compositionally biased region" description="Pro residues" evidence="6">
    <location>
        <begin position="115"/>
        <end position="129"/>
    </location>
</feature>
<dbReference type="AlphaFoldDB" id="A0A8J3BCI8"/>